<dbReference type="FunFam" id="2.60.40.60:FF:000008">
    <property type="entry name" value="Cadherin 24"/>
    <property type="match status" value="1"/>
</dbReference>
<dbReference type="SUPFAM" id="SSF49313">
    <property type="entry name" value="Cadherin-like"/>
    <property type="match status" value="5"/>
</dbReference>
<dbReference type="InterPro" id="IPR020894">
    <property type="entry name" value="Cadherin_CS"/>
</dbReference>
<evidence type="ECO:0000256" key="12">
    <source>
        <dbReference type="ARBA" id="ARBA00069585"/>
    </source>
</evidence>
<keyword evidence="4" id="KW-0479">Metal-binding</keyword>
<dbReference type="AlphaFoldDB" id="A0AAN9GS63"/>
<comment type="function">
    <text evidence="15">Cadherins are calcium-dependent cell adhesion proteins.</text>
</comment>
<dbReference type="Proteomes" id="UP001364617">
    <property type="component" value="Unassembled WGS sequence"/>
</dbReference>
<dbReference type="InterPro" id="IPR002126">
    <property type="entry name" value="Cadherin-like_dom"/>
</dbReference>
<evidence type="ECO:0000256" key="11">
    <source>
        <dbReference type="ARBA" id="ARBA00023180"/>
    </source>
</evidence>
<dbReference type="CDD" id="cd11304">
    <property type="entry name" value="Cadherin_repeat"/>
    <property type="match status" value="5"/>
</dbReference>
<keyword evidence="10 17" id="KW-0472">Membrane</keyword>
<feature type="chain" id="PRO_5043000960" description="Cadherin-12" evidence="18">
    <location>
        <begin position="23"/>
        <end position="785"/>
    </location>
</feature>
<evidence type="ECO:0000256" key="18">
    <source>
        <dbReference type="SAM" id="SignalP"/>
    </source>
</evidence>
<dbReference type="PANTHER" id="PTHR24027">
    <property type="entry name" value="CADHERIN-23"/>
    <property type="match status" value="1"/>
</dbReference>
<evidence type="ECO:0000256" key="6">
    <source>
        <dbReference type="ARBA" id="ARBA00022737"/>
    </source>
</evidence>
<dbReference type="Gene3D" id="4.10.900.10">
    <property type="entry name" value="TCF3-CBD (Catenin binding domain)"/>
    <property type="match status" value="1"/>
</dbReference>
<dbReference type="FunFam" id="2.60.40.60:FF:000012">
    <property type="entry name" value="Cadherin 24"/>
    <property type="match status" value="1"/>
</dbReference>
<organism evidence="20 21">
    <name type="scientific">Phoxinus phoxinus</name>
    <name type="common">Eurasian minnow</name>
    <dbReference type="NCBI Taxonomy" id="58324"/>
    <lineage>
        <taxon>Eukaryota</taxon>
        <taxon>Metazoa</taxon>
        <taxon>Chordata</taxon>
        <taxon>Craniata</taxon>
        <taxon>Vertebrata</taxon>
        <taxon>Euteleostomi</taxon>
        <taxon>Actinopterygii</taxon>
        <taxon>Neopterygii</taxon>
        <taxon>Teleostei</taxon>
        <taxon>Ostariophysi</taxon>
        <taxon>Cypriniformes</taxon>
        <taxon>Leuciscidae</taxon>
        <taxon>Phoxininae</taxon>
        <taxon>Phoxinus</taxon>
    </lineage>
</organism>
<evidence type="ECO:0000256" key="13">
    <source>
        <dbReference type="PROSITE-ProRule" id="PRU00043"/>
    </source>
</evidence>
<dbReference type="SMART" id="SM00112">
    <property type="entry name" value="CA"/>
    <property type="match status" value="5"/>
</dbReference>
<dbReference type="Gene3D" id="2.60.40.60">
    <property type="entry name" value="Cadherins"/>
    <property type="match status" value="5"/>
</dbReference>
<feature type="domain" description="Cadherin" evidence="19">
    <location>
        <begin position="72"/>
        <end position="152"/>
    </location>
</feature>
<feature type="region of interest" description="Disordered" evidence="16">
    <location>
        <begin position="743"/>
        <end position="773"/>
    </location>
</feature>
<feature type="domain" description="Cadherin" evidence="19">
    <location>
        <begin position="377"/>
        <end position="481"/>
    </location>
</feature>
<dbReference type="GO" id="GO:0016477">
    <property type="term" value="P:cell migration"/>
    <property type="evidence" value="ECO:0007669"/>
    <property type="project" value="TreeGrafter"/>
</dbReference>
<keyword evidence="5 18" id="KW-0732">Signal</keyword>
<evidence type="ECO:0000259" key="19">
    <source>
        <dbReference type="PROSITE" id="PS50268"/>
    </source>
</evidence>
<evidence type="ECO:0000256" key="8">
    <source>
        <dbReference type="ARBA" id="ARBA00022889"/>
    </source>
</evidence>
<dbReference type="FunFam" id="2.60.40.60:FF:000009">
    <property type="entry name" value="Cadherin 24"/>
    <property type="match status" value="1"/>
</dbReference>
<comment type="caution">
    <text evidence="20">The sequence shown here is derived from an EMBL/GenBank/DDBJ whole genome shotgun (WGS) entry which is preliminary data.</text>
</comment>
<evidence type="ECO:0000256" key="7">
    <source>
        <dbReference type="ARBA" id="ARBA00022837"/>
    </source>
</evidence>
<dbReference type="GO" id="GO:0008013">
    <property type="term" value="F:beta-catenin binding"/>
    <property type="evidence" value="ECO:0007669"/>
    <property type="project" value="TreeGrafter"/>
</dbReference>
<feature type="signal peptide" evidence="18">
    <location>
        <begin position="1"/>
        <end position="22"/>
    </location>
</feature>
<dbReference type="PROSITE" id="PS50268">
    <property type="entry name" value="CADHERIN_2"/>
    <property type="match status" value="5"/>
</dbReference>
<feature type="transmembrane region" description="Helical" evidence="17">
    <location>
        <begin position="608"/>
        <end position="629"/>
    </location>
</feature>
<dbReference type="GO" id="GO:0005509">
    <property type="term" value="F:calcium ion binding"/>
    <property type="evidence" value="ECO:0007669"/>
    <property type="project" value="UniProtKB-UniRule"/>
</dbReference>
<keyword evidence="3 14" id="KW-0812">Transmembrane</keyword>
<feature type="compositionally biased region" description="Low complexity" evidence="16">
    <location>
        <begin position="743"/>
        <end position="752"/>
    </location>
</feature>
<feature type="domain" description="Cadherin" evidence="19">
    <location>
        <begin position="153"/>
        <end position="261"/>
    </location>
</feature>
<dbReference type="InterPro" id="IPR039808">
    <property type="entry name" value="Cadherin"/>
</dbReference>
<evidence type="ECO:0000256" key="5">
    <source>
        <dbReference type="ARBA" id="ARBA00022729"/>
    </source>
</evidence>
<reference evidence="20 21" key="1">
    <citation type="submission" date="2024-02" db="EMBL/GenBank/DDBJ databases">
        <title>Chromosome-level genome assembly of the Eurasian Minnow (Phoxinus phoxinus).</title>
        <authorList>
            <person name="Oriowo T.O."/>
            <person name="Martin S."/>
            <person name="Stange M."/>
            <person name="Chrysostomakis Y."/>
            <person name="Brown T."/>
            <person name="Winkler S."/>
            <person name="Kukowka S."/>
            <person name="Myers E.W."/>
            <person name="Bohne A."/>
        </authorList>
    </citation>
    <scope>NUCLEOTIDE SEQUENCE [LARGE SCALE GENOMIC DNA]</scope>
    <source>
        <strain evidence="20">ZFMK-TIS-60720</strain>
        <tissue evidence="20">Whole Organism</tissue>
    </source>
</reference>
<evidence type="ECO:0000256" key="17">
    <source>
        <dbReference type="SAM" id="Phobius"/>
    </source>
</evidence>
<keyword evidence="9 17" id="KW-1133">Transmembrane helix</keyword>
<dbReference type="FunFam" id="2.60.40.60:FF:000014">
    <property type="entry name" value="Cadherin 8"/>
    <property type="match status" value="1"/>
</dbReference>
<evidence type="ECO:0000313" key="20">
    <source>
        <dbReference type="EMBL" id="KAK7124120.1"/>
    </source>
</evidence>
<evidence type="ECO:0000256" key="14">
    <source>
        <dbReference type="RuleBase" id="RU003318"/>
    </source>
</evidence>
<evidence type="ECO:0000256" key="4">
    <source>
        <dbReference type="ARBA" id="ARBA00022723"/>
    </source>
</evidence>
<dbReference type="InterPro" id="IPR015919">
    <property type="entry name" value="Cadherin-like_sf"/>
</dbReference>
<keyword evidence="21" id="KW-1185">Reference proteome</keyword>
<dbReference type="GO" id="GO:0007156">
    <property type="term" value="P:homophilic cell adhesion via plasma membrane adhesion molecules"/>
    <property type="evidence" value="ECO:0007669"/>
    <property type="project" value="InterPro"/>
</dbReference>
<evidence type="ECO:0000256" key="3">
    <source>
        <dbReference type="ARBA" id="ARBA00022692"/>
    </source>
</evidence>
<dbReference type="GO" id="GO:0034332">
    <property type="term" value="P:adherens junction organization"/>
    <property type="evidence" value="ECO:0007669"/>
    <property type="project" value="TreeGrafter"/>
</dbReference>
<protein>
    <recommendedName>
        <fullName evidence="12">Cadherin-12</fullName>
    </recommendedName>
</protein>
<keyword evidence="6" id="KW-0677">Repeat</keyword>
<dbReference type="GO" id="GO:0045296">
    <property type="term" value="F:cadherin binding"/>
    <property type="evidence" value="ECO:0007669"/>
    <property type="project" value="TreeGrafter"/>
</dbReference>
<sequence length="785" mass="87798">MDNCSLLHVLLMIFIMPGWLGGDPIISRKQQEIRSSKAFRGSHLRVRRGWIWSQIFVEEEDPTPRKIGQLKSDYDTGDFTIKYILSGEGAGDIFIIDEYTGDLHSLQSLDRELKPFYILQAQAINRRSRQPVEPESEFIIKVQDINDNAPEFINEPYISSIPEMCPTGTTVIQVTATDADDPLFGNNAKLIYSIVLGEPYFSVEPKTGIIVTSWSDMDREAREVYLVVVQVKDMLGLNGGYSATTTVTISLMDVNDNGPTFQHNLYTFAISESAPVGTTVGRIMADDSDVGLNAKMNYSLEDLEESSTFTIQTDPDTQEGIVILDQPLDFESKRRFVIAVEAINENIDTRFLSAYEFQDRTTLKITVTNVDEPPIFSETPYNWKVLESAQIGTQVGTIYARDTDTTNNPVRYSISKSSDTQQIFRIDPSNGTVYVANRLDRETAAWYNLTVNAREIRDDQLSSSVSLLISVLDVNDNVPTLSQDYQPYVCEDTQAGELIELISATDADDPVDGHHFYFSMIPDKHINPNFTIRDNQDNTASILARRSTFTQHDRTHYYLPVVIRDSGSPSLSSTTTLTIRVCVCQPTGHCPSAGVEAQALALDLHMQILLGLSVGLITLAVLSMLILAVRKYKTLRLEKMATQELETEEFSEKILSFTVPETQPSQTVSLRHPHRREHKLCREQVTTSIRMSLRHSHLIGPEDGVFQQFIMDRLAEADEDPCVPPFDCLHTYAFEGTGSVSGSLSSLGSLESETSDPCVSQTRDPGPQLLRLSPWLGATDDDTLF</sequence>
<dbReference type="GO" id="GO:0005912">
    <property type="term" value="C:adherens junction"/>
    <property type="evidence" value="ECO:0007669"/>
    <property type="project" value="TreeGrafter"/>
</dbReference>
<dbReference type="InterPro" id="IPR000233">
    <property type="entry name" value="Cadherin_Y-type_LIR"/>
</dbReference>
<dbReference type="InterPro" id="IPR027397">
    <property type="entry name" value="Catenin-bd_sf"/>
</dbReference>
<dbReference type="GO" id="GO:0002009">
    <property type="term" value="P:morphogenesis of an epithelium"/>
    <property type="evidence" value="ECO:0007669"/>
    <property type="project" value="UniProtKB-ARBA"/>
</dbReference>
<evidence type="ECO:0000256" key="2">
    <source>
        <dbReference type="ARBA" id="ARBA00022475"/>
    </source>
</evidence>
<dbReference type="GO" id="GO:0007043">
    <property type="term" value="P:cell-cell junction assembly"/>
    <property type="evidence" value="ECO:0007669"/>
    <property type="project" value="TreeGrafter"/>
</dbReference>
<dbReference type="GO" id="GO:0044331">
    <property type="term" value="P:cell-cell adhesion mediated by cadherin"/>
    <property type="evidence" value="ECO:0007669"/>
    <property type="project" value="TreeGrafter"/>
</dbReference>
<name>A0AAN9GS63_9TELE</name>
<evidence type="ECO:0000256" key="15">
    <source>
        <dbReference type="RuleBase" id="RU004357"/>
    </source>
</evidence>
<dbReference type="GO" id="GO:0016339">
    <property type="term" value="P:calcium-dependent cell-cell adhesion via plasma membrane cell adhesion molecules"/>
    <property type="evidence" value="ECO:0007669"/>
    <property type="project" value="TreeGrafter"/>
</dbReference>
<dbReference type="GO" id="GO:0016342">
    <property type="term" value="C:catenin complex"/>
    <property type="evidence" value="ECO:0007669"/>
    <property type="project" value="TreeGrafter"/>
</dbReference>
<dbReference type="PROSITE" id="PS00232">
    <property type="entry name" value="CADHERIN_1"/>
    <property type="match status" value="2"/>
</dbReference>
<comment type="subcellular location">
    <subcellularLocation>
        <location evidence="1 14">Cell membrane</location>
        <topology evidence="1 14">Single-pass type I membrane protein</topology>
    </subcellularLocation>
</comment>
<dbReference type="Pfam" id="PF00028">
    <property type="entry name" value="Cadherin"/>
    <property type="match status" value="5"/>
</dbReference>
<keyword evidence="2" id="KW-1003">Cell membrane</keyword>
<evidence type="ECO:0000256" key="16">
    <source>
        <dbReference type="SAM" id="MobiDB-lite"/>
    </source>
</evidence>
<evidence type="ECO:0000313" key="21">
    <source>
        <dbReference type="Proteomes" id="UP001364617"/>
    </source>
</evidence>
<dbReference type="PRINTS" id="PR00205">
    <property type="entry name" value="CADHERIN"/>
</dbReference>
<accession>A0AAN9GS63</accession>
<dbReference type="FunFam" id="2.60.40.60:FF:000097">
    <property type="entry name" value="cadherin-12 isoform X1"/>
    <property type="match status" value="1"/>
</dbReference>
<gene>
    <name evidence="20" type="ORF">R3I93_022281</name>
</gene>
<dbReference type="Pfam" id="PF01049">
    <property type="entry name" value="CADH_Y-type_LIR"/>
    <property type="match status" value="1"/>
</dbReference>
<dbReference type="PANTHER" id="PTHR24027:SF323">
    <property type="entry name" value="CADHERIN-19"/>
    <property type="match status" value="1"/>
</dbReference>
<keyword evidence="7 13" id="KW-0106">Calcium</keyword>
<evidence type="ECO:0000256" key="9">
    <source>
        <dbReference type="ARBA" id="ARBA00022989"/>
    </source>
</evidence>
<feature type="domain" description="Cadherin" evidence="19">
    <location>
        <begin position="481"/>
        <end position="593"/>
    </location>
</feature>
<keyword evidence="11" id="KW-0325">Glycoprotein</keyword>
<keyword evidence="8 14" id="KW-0130">Cell adhesion</keyword>
<evidence type="ECO:0000256" key="10">
    <source>
        <dbReference type="ARBA" id="ARBA00023136"/>
    </source>
</evidence>
<evidence type="ECO:0000256" key="1">
    <source>
        <dbReference type="ARBA" id="ARBA00004251"/>
    </source>
</evidence>
<dbReference type="GO" id="GO:0000902">
    <property type="term" value="P:cell morphogenesis"/>
    <property type="evidence" value="ECO:0007669"/>
    <property type="project" value="TreeGrafter"/>
</dbReference>
<proteinExistence type="predicted"/>
<feature type="domain" description="Cadherin" evidence="19">
    <location>
        <begin position="262"/>
        <end position="376"/>
    </location>
</feature>
<dbReference type="EMBL" id="JAYKXH010000024">
    <property type="protein sequence ID" value="KAK7124120.1"/>
    <property type="molecule type" value="Genomic_DNA"/>
</dbReference>